<feature type="domain" description="Retrotransposon gag" evidence="1">
    <location>
        <begin position="2"/>
        <end position="90"/>
    </location>
</feature>
<organism evidence="2 3">
    <name type="scientific">Funneliformis geosporum</name>
    <dbReference type="NCBI Taxonomy" id="1117311"/>
    <lineage>
        <taxon>Eukaryota</taxon>
        <taxon>Fungi</taxon>
        <taxon>Fungi incertae sedis</taxon>
        <taxon>Mucoromycota</taxon>
        <taxon>Glomeromycotina</taxon>
        <taxon>Glomeromycetes</taxon>
        <taxon>Glomerales</taxon>
        <taxon>Glomeraceae</taxon>
        <taxon>Funneliformis</taxon>
    </lineage>
</organism>
<dbReference type="OrthoDB" id="2447046at2759"/>
<dbReference type="EMBL" id="CAMKVN010012491">
    <property type="protein sequence ID" value="CAI2195476.1"/>
    <property type="molecule type" value="Genomic_DNA"/>
</dbReference>
<gene>
    <name evidence="2" type="ORF">FWILDA_LOCUS17095</name>
</gene>
<proteinExistence type="predicted"/>
<name>A0A9W4T5Y2_9GLOM</name>
<evidence type="ECO:0000259" key="1">
    <source>
        <dbReference type="Pfam" id="PF03732"/>
    </source>
</evidence>
<evidence type="ECO:0000313" key="2">
    <source>
        <dbReference type="EMBL" id="CAI2195476.1"/>
    </source>
</evidence>
<feature type="non-terminal residue" evidence="2">
    <location>
        <position position="148"/>
    </location>
</feature>
<dbReference type="InterPro" id="IPR005162">
    <property type="entry name" value="Retrotrans_gag_dom"/>
</dbReference>
<evidence type="ECO:0000313" key="3">
    <source>
        <dbReference type="Proteomes" id="UP001153678"/>
    </source>
</evidence>
<accession>A0A9W4T5Y2</accession>
<sequence length="148" mass="16849">IAAGYLRDAAAKWYDENQGNYQGWHVQGNPNSFVNAFLNYFANATMKNRWMSELEMIKQNPGQSVSDYAQKFKMLMQRVDTTEGFGQHYIVTDVKENETAEQITVKALIPKEIISTGETDIGQTPYVNHQIPLKLGVRPVAHPPYRLN</sequence>
<keyword evidence="3" id="KW-1185">Reference proteome</keyword>
<dbReference type="AlphaFoldDB" id="A0A9W4T5Y2"/>
<reference evidence="2" key="1">
    <citation type="submission" date="2022-08" db="EMBL/GenBank/DDBJ databases">
        <authorList>
            <person name="Kallberg Y."/>
            <person name="Tangrot J."/>
            <person name="Rosling A."/>
        </authorList>
    </citation>
    <scope>NUCLEOTIDE SEQUENCE</scope>
    <source>
        <strain evidence="2">Wild A</strain>
    </source>
</reference>
<dbReference type="Pfam" id="PF03732">
    <property type="entry name" value="Retrotrans_gag"/>
    <property type="match status" value="1"/>
</dbReference>
<protein>
    <submittedName>
        <fullName evidence="2">8731_t:CDS:1</fullName>
    </submittedName>
</protein>
<comment type="caution">
    <text evidence="2">The sequence shown here is derived from an EMBL/GenBank/DDBJ whole genome shotgun (WGS) entry which is preliminary data.</text>
</comment>
<dbReference type="Proteomes" id="UP001153678">
    <property type="component" value="Unassembled WGS sequence"/>
</dbReference>